<proteinExistence type="predicted"/>
<evidence type="ECO:0000313" key="2">
    <source>
        <dbReference type="Proteomes" id="UP001234989"/>
    </source>
</evidence>
<dbReference type="EMBL" id="CP133612">
    <property type="protein sequence ID" value="WMV08557.1"/>
    <property type="molecule type" value="Genomic_DNA"/>
</dbReference>
<organism evidence="1 2">
    <name type="scientific">Solanum verrucosum</name>
    <dbReference type="NCBI Taxonomy" id="315347"/>
    <lineage>
        <taxon>Eukaryota</taxon>
        <taxon>Viridiplantae</taxon>
        <taxon>Streptophyta</taxon>
        <taxon>Embryophyta</taxon>
        <taxon>Tracheophyta</taxon>
        <taxon>Spermatophyta</taxon>
        <taxon>Magnoliopsida</taxon>
        <taxon>eudicotyledons</taxon>
        <taxon>Gunneridae</taxon>
        <taxon>Pentapetalae</taxon>
        <taxon>asterids</taxon>
        <taxon>lamiids</taxon>
        <taxon>Solanales</taxon>
        <taxon>Solanaceae</taxon>
        <taxon>Solanoideae</taxon>
        <taxon>Solaneae</taxon>
        <taxon>Solanum</taxon>
    </lineage>
</organism>
<sequence length="11" mass="1409">MQCWIAQIYRP</sequence>
<dbReference type="Proteomes" id="UP001234989">
    <property type="component" value="Chromosome 1"/>
</dbReference>
<keyword evidence="2" id="KW-1185">Reference proteome</keyword>
<evidence type="ECO:0000313" key="1">
    <source>
        <dbReference type="EMBL" id="WMV08557.1"/>
    </source>
</evidence>
<reference evidence="1" key="1">
    <citation type="submission" date="2023-08" db="EMBL/GenBank/DDBJ databases">
        <title>A de novo genome assembly of Solanum verrucosum Schlechtendal, a Mexican diploid species geographically isolated from the other diploid A-genome species in potato relatives.</title>
        <authorList>
            <person name="Hosaka K."/>
        </authorList>
    </citation>
    <scope>NUCLEOTIDE SEQUENCE</scope>
    <source>
        <tissue evidence="1">Young leaves</tissue>
    </source>
</reference>
<accession>A0AAF0T5G5</accession>
<protein>
    <submittedName>
        <fullName evidence="1">Uncharacterized protein</fullName>
    </submittedName>
</protein>
<name>A0AAF0T5G5_SOLVR</name>
<gene>
    <name evidence="1" type="ORF">MTR67_001942</name>
</gene>